<name>A0A0F9S2G6_9ZZZZ</name>
<dbReference type="EMBL" id="LAZR01002341">
    <property type="protein sequence ID" value="KKN31296.1"/>
    <property type="molecule type" value="Genomic_DNA"/>
</dbReference>
<gene>
    <name evidence="1" type="ORF">LCGC14_0825420</name>
</gene>
<accession>A0A0F9S2G6</accession>
<protein>
    <submittedName>
        <fullName evidence="1">Uncharacterized protein</fullName>
    </submittedName>
</protein>
<organism evidence="1">
    <name type="scientific">marine sediment metagenome</name>
    <dbReference type="NCBI Taxonomy" id="412755"/>
    <lineage>
        <taxon>unclassified sequences</taxon>
        <taxon>metagenomes</taxon>
        <taxon>ecological metagenomes</taxon>
    </lineage>
</organism>
<proteinExistence type="predicted"/>
<sequence length="67" mass="7680">MADLKLRYLTCPSPTRNLLQVIQLIMSIIKINFYTSSILRINFKLLDGGDPKFLRIDGSWLAKSKIP</sequence>
<reference evidence="1" key="1">
    <citation type="journal article" date="2015" name="Nature">
        <title>Complex archaea that bridge the gap between prokaryotes and eukaryotes.</title>
        <authorList>
            <person name="Spang A."/>
            <person name="Saw J.H."/>
            <person name="Jorgensen S.L."/>
            <person name="Zaremba-Niedzwiedzka K."/>
            <person name="Martijn J."/>
            <person name="Lind A.E."/>
            <person name="van Eijk R."/>
            <person name="Schleper C."/>
            <person name="Guy L."/>
            <person name="Ettema T.J."/>
        </authorList>
    </citation>
    <scope>NUCLEOTIDE SEQUENCE</scope>
</reference>
<evidence type="ECO:0000313" key="1">
    <source>
        <dbReference type="EMBL" id="KKN31296.1"/>
    </source>
</evidence>
<dbReference type="AlphaFoldDB" id="A0A0F9S2G6"/>
<comment type="caution">
    <text evidence="1">The sequence shown here is derived from an EMBL/GenBank/DDBJ whole genome shotgun (WGS) entry which is preliminary data.</text>
</comment>